<evidence type="ECO:0000256" key="1">
    <source>
        <dbReference type="SAM" id="Phobius"/>
    </source>
</evidence>
<proteinExistence type="predicted"/>
<evidence type="ECO:0000256" key="2">
    <source>
        <dbReference type="SAM" id="SignalP"/>
    </source>
</evidence>
<comment type="caution">
    <text evidence="3">The sequence shown here is derived from an EMBL/GenBank/DDBJ whole genome shotgun (WGS) entry which is preliminary data.</text>
</comment>
<keyword evidence="4" id="KW-1185">Reference proteome</keyword>
<protein>
    <submittedName>
        <fullName evidence="3">Uncharacterized protein</fullName>
    </submittedName>
</protein>
<keyword evidence="2" id="KW-0732">Signal</keyword>
<dbReference type="AlphaFoldDB" id="A0A9D4S4G9"/>
<evidence type="ECO:0000313" key="3">
    <source>
        <dbReference type="EMBL" id="KAH3890265.1"/>
    </source>
</evidence>
<feature type="transmembrane region" description="Helical" evidence="1">
    <location>
        <begin position="78"/>
        <end position="96"/>
    </location>
</feature>
<dbReference type="Proteomes" id="UP000828390">
    <property type="component" value="Unassembled WGS sequence"/>
</dbReference>
<accession>A0A9D4S4G9</accession>
<dbReference type="OrthoDB" id="10611517at2759"/>
<evidence type="ECO:0000313" key="4">
    <source>
        <dbReference type="Proteomes" id="UP000828390"/>
    </source>
</evidence>
<gene>
    <name evidence="3" type="ORF">DPMN_014340</name>
</gene>
<feature type="signal peptide" evidence="2">
    <location>
        <begin position="1"/>
        <end position="21"/>
    </location>
</feature>
<keyword evidence="1" id="KW-1133">Transmembrane helix</keyword>
<organism evidence="3 4">
    <name type="scientific">Dreissena polymorpha</name>
    <name type="common">Zebra mussel</name>
    <name type="synonym">Mytilus polymorpha</name>
    <dbReference type="NCBI Taxonomy" id="45954"/>
    <lineage>
        <taxon>Eukaryota</taxon>
        <taxon>Metazoa</taxon>
        <taxon>Spiralia</taxon>
        <taxon>Lophotrochozoa</taxon>
        <taxon>Mollusca</taxon>
        <taxon>Bivalvia</taxon>
        <taxon>Autobranchia</taxon>
        <taxon>Heteroconchia</taxon>
        <taxon>Euheterodonta</taxon>
        <taxon>Imparidentia</taxon>
        <taxon>Neoheterodontei</taxon>
        <taxon>Myida</taxon>
        <taxon>Dreissenoidea</taxon>
        <taxon>Dreissenidae</taxon>
        <taxon>Dreissena</taxon>
    </lineage>
</organism>
<reference evidence="3" key="2">
    <citation type="submission" date="2020-11" db="EMBL/GenBank/DDBJ databases">
        <authorList>
            <person name="McCartney M.A."/>
            <person name="Auch B."/>
            <person name="Kono T."/>
            <person name="Mallez S."/>
            <person name="Becker A."/>
            <person name="Gohl D.M."/>
            <person name="Silverstein K.A.T."/>
            <person name="Koren S."/>
            <person name="Bechman K.B."/>
            <person name="Herman A."/>
            <person name="Abrahante J.E."/>
            <person name="Garbe J."/>
        </authorList>
    </citation>
    <scope>NUCLEOTIDE SEQUENCE</scope>
    <source>
        <strain evidence="3">Duluth1</strain>
        <tissue evidence="3">Whole animal</tissue>
    </source>
</reference>
<reference evidence="3" key="1">
    <citation type="journal article" date="2019" name="bioRxiv">
        <title>The Genome of the Zebra Mussel, Dreissena polymorpha: A Resource for Invasive Species Research.</title>
        <authorList>
            <person name="McCartney M.A."/>
            <person name="Auch B."/>
            <person name="Kono T."/>
            <person name="Mallez S."/>
            <person name="Zhang Y."/>
            <person name="Obille A."/>
            <person name="Becker A."/>
            <person name="Abrahante J.E."/>
            <person name="Garbe J."/>
            <person name="Badalamenti J.P."/>
            <person name="Herman A."/>
            <person name="Mangelson H."/>
            <person name="Liachko I."/>
            <person name="Sullivan S."/>
            <person name="Sone E.D."/>
            <person name="Koren S."/>
            <person name="Silverstein K.A.T."/>
            <person name="Beckman K.B."/>
            <person name="Gohl D.M."/>
        </authorList>
    </citation>
    <scope>NUCLEOTIDE SEQUENCE</scope>
    <source>
        <strain evidence="3">Duluth1</strain>
        <tissue evidence="3">Whole animal</tissue>
    </source>
</reference>
<name>A0A9D4S4G9_DREPO</name>
<feature type="chain" id="PRO_5038778754" evidence="2">
    <location>
        <begin position="22"/>
        <end position="234"/>
    </location>
</feature>
<feature type="transmembrane region" description="Helical" evidence="1">
    <location>
        <begin position="103"/>
        <end position="131"/>
    </location>
</feature>
<sequence length="234" mass="25321">MVCDSCIGAIVLAFLLSPVIMQGIGMFGNDWVHNPACDLVSKSTACSCPRKNETHSTYCGTDLEIGDLDYTARKFQEVSFGLLLLPVIFGILEAYCNSNSEDVGCLGTCSGALFLLYPVAGLCSLTGCIIIKIKFSESSIGSSLNYCVASGLEIIILTAIIIAVICYIRRRPSHSSNEQTTTMSTGQLTTASPVEPVSFVSIHAQEETTHVVETEGGWVILRQLNIFHLIYHLK</sequence>
<keyword evidence="1" id="KW-0812">Transmembrane</keyword>
<dbReference type="EMBL" id="JAIWYP010000001">
    <property type="protein sequence ID" value="KAH3890265.1"/>
    <property type="molecule type" value="Genomic_DNA"/>
</dbReference>
<keyword evidence="1" id="KW-0472">Membrane</keyword>
<feature type="transmembrane region" description="Helical" evidence="1">
    <location>
        <begin position="143"/>
        <end position="168"/>
    </location>
</feature>